<dbReference type="PANTHER" id="PTHR11130">
    <property type="entry name" value="GLUTATHIONE SYNTHETASE"/>
    <property type="match status" value="1"/>
</dbReference>
<sequence>MRDKSGRGRNREEEKVKRRGREREVQKGEEEEKREVKKGEGKGMRDRSGRGRKRKDEKGEEEEKGKKRKRMRDKSGRGRERKEKTEEKRKSEVKKGEGEEEIEVNGSAIGGLAFSELTTNLHKRILSKLGLNLENSVENRTLSNTVEALYKACLTLDENDFSLRLDQQHYVAVVFNQQIMLNKRPELMEIRRIIERSTAIKAPSLIAALAHSKKVQQVLSEPGMVERFFPNPEEAPLIKAIRDTYAKMWRIEENENNEQFSELIKRVKKQPNNFVMKKTEYALWDAFNNYEVEKIYLGEEILETLANFDGEKRSSYILMEKLRSKSVQNHIIWAENEKHKSGGDFFEEVTPELGIFGTLLGNIANGEVLYNAQIGHKLRTKLASANACGIENVKTAYDTAYLVD</sequence>
<dbReference type="PANTHER" id="PTHR11130:SF0">
    <property type="entry name" value="GLUTATHIONE SYNTHETASE"/>
    <property type="match status" value="1"/>
</dbReference>
<accession>A0ABD2I7Y6</accession>
<dbReference type="InterPro" id="IPR014042">
    <property type="entry name" value="Glutathione_synthase_a-hlx"/>
</dbReference>
<evidence type="ECO:0000313" key="2">
    <source>
        <dbReference type="EMBL" id="KAL3076239.1"/>
    </source>
</evidence>
<dbReference type="AlphaFoldDB" id="A0ABD2I7Y6"/>
<dbReference type="InterPro" id="IPR005615">
    <property type="entry name" value="Glutathione_synthase"/>
</dbReference>
<reference evidence="2 3" key="1">
    <citation type="submission" date="2024-10" db="EMBL/GenBank/DDBJ databases">
        <authorList>
            <person name="Kim D."/>
        </authorList>
    </citation>
    <scope>NUCLEOTIDE SEQUENCE [LARGE SCALE GENOMIC DNA]</scope>
    <source>
        <strain evidence="2">BH-2024</strain>
    </source>
</reference>
<evidence type="ECO:0000256" key="1">
    <source>
        <dbReference type="SAM" id="MobiDB-lite"/>
    </source>
</evidence>
<keyword evidence="3" id="KW-1185">Reference proteome</keyword>
<comment type="caution">
    <text evidence="2">The sequence shown here is derived from an EMBL/GenBank/DDBJ whole genome shotgun (WGS) entry which is preliminary data.</text>
</comment>
<dbReference type="SUPFAM" id="SSF56059">
    <property type="entry name" value="Glutathione synthetase ATP-binding domain-like"/>
    <property type="match status" value="1"/>
</dbReference>
<dbReference type="Gene3D" id="3.30.470.20">
    <property type="entry name" value="ATP-grasp fold, B domain"/>
    <property type="match status" value="1"/>
</dbReference>
<feature type="compositionally biased region" description="Basic and acidic residues" evidence="1">
    <location>
        <begin position="73"/>
        <end position="97"/>
    </location>
</feature>
<dbReference type="Proteomes" id="UP001620626">
    <property type="component" value="Unassembled WGS sequence"/>
</dbReference>
<gene>
    <name evidence="2" type="ORF">niasHT_033709</name>
</gene>
<name>A0ABD2I7Y6_9BILA</name>
<proteinExistence type="predicted"/>
<organism evidence="2 3">
    <name type="scientific">Heterodera trifolii</name>
    <dbReference type="NCBI Taxonomy" id="157864"/>
    <lineage>
        <taxon>Eukaryota</taxon>
        <taxon>Metazoa</taxon>
        <taxon>Ecdysozoa</taxon>
        <taxon>Nematoda</taxon>
        <taxon>Chromadorea</taxon>
        <taxon>Rhabditida</taxon>
        <taxon>Tylenchina</taxon>
        <taxon>Tylenchomorpha</taxon>
        <taxon>Tylenchoidea</taxon>
        <taxon>Heteroderidae</taxon>
        <taxon>Heteroderinae</taxon>
        <taxon>Heterodera</taxon>
    </lineage>
</organism>
<protein>
    <submittedName>
        <fullName evidence="2">Uncharacterized protein</fullName>
    </submittedName>
</protein>
<evidence type="ECO:0000313" key="3">
    <source>
        <dbReference type="Proteomes" id="UP001620626"/>
    </source>
</evidence>
<feature type="compositionally biased region" description="Basic and acidic residues" evidence="1">
    <location>
        <begin position="1"/>
        <end position="65"/>
    </location>
</feature>
<dbReference type="Gene3D" id="1.10.1080.10">
    <property type="entry name" value="Glutathione Synthetase, Chain A, domain 3"/>
    <property type="match status" value="1"/>
</dbReference>
<dbReference type="Pfam" id="PF03917">
    <property type="entry name" value="GSH_synth_ATP"/>
    <property type="match status" value="1"/>
</dbReference>
<feature type="region of interest" description="Disordered" evidence="1">
    <location>
        <begin position="1"/>
        <end position="101"/>
    </location>
</feature>
<dbReference type="EMBL" id="JBICBT010001255">
    <property type="protein sequence ID" value="KAL3076239.1"/>
    <property type="molecule type" value="Genomic_DNA"/>
</dbReference>